<gene>
    <name evidence="3" type="ORF">DTER00134_LOCUS1678</name>
</gene>
<dbReference type="AlphaFoldDB" id="A0A7S3QLT1"/>
<accession>A0A7S3QLT1</accession>
<dbReference type="InterPro" id="IPR005069">
    <property type="entry name" value="Nucl-diP-sugar_transferase"/>
</dbReference>
<dbReference type="GO" id="GO:0052636">
    <property type="term" value="F:arabinosyltransferase activity"/>
    <property type="evidence" value="ECO:0007669"/>
    <property type="project" value="TreeGrafter"/>
</dbReference>
<dbReference type="EMBL" id="HBIP01003682">
    <property type="protein sequence ID" value="CAE0486639.1"/>
    <property type="molecule type" value="Transcribed_RNA"/>
</dbReference>
<feature type="domain" description="Nucleotide-diphospho-sugar transferase" evidence="2">
    <location>
        <begin position="166"/>
        <end position="388"/>
    </location>
</feature>
<reference evidence="3" key="1">
    <citation type="submission" date="2021-01" db="EMBL/GenBank/DDBJ databases">
        <authorList>
            <person name="Corre E."/>
            <person name="Pelletier E."/>
            <person name="Niang G."/>
            <person name="Scheremetjew M."/>
            <person name="Finn R."/>
            <person name="Kale V."/>
            <person name="Holt S."/>
            <person name="Cochrane G."/>
            <person name="Meng A."/>
            <person name="Brown T."/>
            <person name="Cohen L."/>
        </authorList>
    </citation>
    <scope>NUCLEOTIDE SEQUENCE</scope>
    <source>
        <strain evidence="3">CCMP1320</strain>
    </source>
</reference>
<protein>
    <recommendedName>
        <fullName evidence="2">Nucleotide-diphospho-sugar transferase domain-containing protein</fullName>
    </recommendedName>
</protein>
<sequence length="660" mass="74606">MFYRAVSSYEKGKAKARAYHSRFHGGSFLKYLFFLLALCFVGLLVALGSGNQPIRKLVHMPHFTFGGGCTDPLTGMAVKCGTIIEGGPNDEKWIEEVITEEDMKKEEAKANPPPVDGLTTLERDNKPNKKMVESVAQDGYLVVTWANWHYQDFVHTWVTHIKECGVTGYLVGAMDDKLMQALIDKGFNTFSMRSGLTEADFGWGTPTFAKMGREKIRLIRVFLELDVTVIISDVDVLWLRNPIPYFHGYPTADILTSSDHLTNTVDDYQLERWPQAASAANIGIMMFRKPSLELVNEWIDIIEKDSQVWDQNAFNDLFRRGLVMVKDEPQHLFMAYHGKLKMGILPVAAFGSGHTFFTQRLYQTLNLQPYALHATFQFSGTPGKRHRMREFMLFEDPPSYYDHSVGFITYSVEGLDPLLKDAGPATGRMHLDNVQGHFKLVNHQLALLRNAFAITSVLGRAVVIPQFYCGLDRWWAPHAGRIPGSHFQLPFPCPLDHVLELESGLTQELDPAHFGNPTEFREFSFFANSRMPEAVRSNKVVVEICPAGQPDCSDGLTPAALKDGRVKVQAGLQSERLRTALSSVHAFKVLEFTTMTNAFGGFTDLSDWDRFANRIKGYTSLWCCVAAHPGHVHYDMLWDIPNHVDKFGRRWDQWEPKTGP</sequence>
<dbReference type="PANTHER" id="PTHR46936">
    <property type="entry name" value="ARABINOSYLTRANSFERASE XEG113"/>
    <property type="match status" value="1"/>
</dbReference>
<proteinExistence type="predicted"/>
<name>A0A7S3QLT1_DUNTE</name>
<dbReference type="PANTHER" id="PTHR46936:SF1">
    <property type="entry name" value="ARABINOSYLTRANSFERASE XEG113"/>
    <property type="match status" value="1"/>
</dbReference>
<organism evidence="3">
    <name type="scientific">Dunaliella tertiolecta</name>
    <name type="common">Green alga</name>
    <dbReference type="NCBI Taxonomy" id="3047"/>
    <lineage>
        <taxon>Eukaryota</taxon>
        <taxon>Viridiplantae</taxon>
        <taxon>Chlorophyta</taxon>
        <taxon>core chlorophytes</taxon>
        <taxon>Chlorophyceae</taxon>
        <taxon>CS clade</taxon>
        <taxon>Chlamydomonadales</taxon>
        <taxon>Dunaliellaceae</taxon>
        <taxon>Dunaliella</taxon>
    </lineage>
</organism>
<evidence type="ECO:0000259" key="2">
    <source>
        <dbReference type="Pfam" id="PF03407"/>
    </source>
</evidence>
<dbReference type="GO" id="GO:0005794">
    <property type="term" value="C:Golgi apparatus"/>
    <property type="evidence" value="ECO:0007669"/>
    <property type="project" value="TreeGrafter"/>
</dbReference>
<dbReference type="Pfam" id="PF03407">
    <property type="entry name" value="Nucleotid_trans"/>
    <property type="match status" value="1"/>
</dbReference>
<feature type="region of interest" description="Disordered" evidence="1">
    <location>
        <begin position="103"/>
        <end position="123"/>
    </location>
</feature>
<dbReference type="GO" id="GO:0052325">
    <property type="term" value="P:cell wall pectin biosynthetic process"/>
    <property type="evidence" value="ECO:0007669"/>
    <property type="project" value="TreeGrafter"/>
</dbReference>
<evidence type="ECO:0000256" key="1">
    <source>
        <dbReference type="SAM" id="MobiDB-lite"/>
    </source>
</evidence>
<dbReference type="InterPro" id="IPR053250">
    <property type="entry name" value="Glycosyltransferase_77"/>
</dbReference>
<evidence type="ECO:0000313" key="3">
    <source>
        <dbReference type="EMBL" id="CAE0486639.1"/>
    </source>
</evidence>